<dbReference type="InterPro" id="IPR035906">
    <property type="entry name" value="MetI-like_sf"/>
</dbReference>
<comment type="subcellular location">
    <subcellularLocation>
        <location evidence="2 10">Cell membrane</location>
        <topology evidence="2 10">Multi-pass membrane protein</topology>
    </subcellularLocation>
</comment>
<feature type="domain" description="ABC transmembrane type-1" evidence="12">
    <location>
        <begin position="167"/>
        <end position="370"/>
    </location>
</feature>
<reference evidence="13" key="2">
    <citation type="submission" date="2022-09" db="EMBL/GenBank/DDBJ databases">
        <title>Biosynthetic gene clusters of Dactylosporangioum fulvum.</title>
        <authorList>
            <person name="Caradec T."/>
        </authorList>
    </citation>
    <scope>NUCLEOTIDE SEQUENCE</scope>
    <source>
        <strain evidence="13">NRRL B-16292</strain>
    </source>
</reference>
<dbReference type="CDD" id="cd06261">
    <property type="entry name" value="TM_PBP2"/>
    <property type="match status" value="1"/>
</dbReference>
<keyword evidence="8 10" id="KW-1133">Transmembrane helix</keyword>
<dbReference type="Pfam" id="PF00528">
    <property type="entry name" value="BPD_transp_1"/>
    <property type="match status" value="1"/>
</dbReference>
<feature type="transmembrane region" description="Helical" evidence="10">
    <location>
        <begin position="77"/>
        <end position="97"/>
    </location>
</feature>
<feature type="compositionally biased region" description="Basic and acidic residues" evidence="11">
    <location>
        <begin position="407"/>
        <end position="422"/>
    </location>
</feature>
<organism evidence="13 14">
    <name type="scientific">Dactylosporangium fulvum</name>
    <dbReference type="NCBI Taxonomy" id="53359"/>
    <lineage>
        <taxon>Bacteria</taxon>
        <taxon>Bacillati</taxon>
        <taxon>Actinomycetota</taxon>
        <taxon>Actinomycetes</taxon>
        <taxon>Micromonosporales</taxon>
        <taxon>Micromonosporaceae</taxon>
        <taxon>Dactylosporangium</taxon>
    </lineage>
</organism>
<name>A0ABY5VQ11_9ACTN</name>
<dbReference type="NCBIfam" id="TIGR00974">
    <property type="entry name" value="3a0107s02c"/>
    <property type="match status" value="1"/>
</dbReference>
<keyword evidence="9 10" id="KW-0472">Membrane</keyword>
<comment type="similarity">
    <text evidence="3 10">Belongs to the binding-protein-dependent transport system permease family. CysTW subfamily.</text>
</comment>
<keyword evidence="7 10" id="KW-0812">Transmembrane</keyword>
<feature type="transmembrane region" description="Helical" evidence="10">
    <location>
        <begin position="174"/>
        <end position="193"/>
    </location>
</feature>
<feature type="transmembrane region" description="Helical" evidence="10">
    <location>
        <begin position="237"/>
        <end position="259"/>
    </location>
</feature>
<dbReference type="InterPro" id="IPR051408">
    <property type="entry name" value="Phosphate_transprt_permease"/>
</dbReference>
<evidence type="ECO:0000256" key="10">
    <source>
        <dbReference type="RuleBase" id="RU363043"/>
    </source>
</evidence>
<keyword evidence="5 10" id="KW-1003">Cell membrane</keyword>
<feature type="region of interest" description="Disordered" evidence="11">
    <location>
        <begin position="402"/>
        <end position="422"/>
    </location>
</feature>
<evidence type="ECO:0000313" key="13">
    <source>
        <dbReference type="EMBL" id="UWP79146.1"/>
    </source>
</evidence>
<dbReference type="PANTHER" id="PTHR42922:SF1">
    <property type="entry name" value="PHOSPHATE TRANSPORT SYSTEM PERMEASE PROTEIN PSTA"/>
    <property type="match status" value="1"/>
</dbReference>
<keyword evidence="4" id="KW-0813">Transport</keyword>
<keyword evidence="6" id="KW-0592">Phosphate transport</keyword>
<feature type="region of interest" description="Disordered" evidence="11">
    <location>
        <begin position="1"/>
        <end position="31"/>
    </location>
</feature>
<evidence type="ECO:0000259" key="12">
    <source>
        <dbReference type="PROSITE" id="PS50928"/>
    </source>
</evidence>
<evidence type="ECO:0000256" key="4">
    <source>
        <dbReference type="ARBA" id="ARBA00022448"/>
    </source>
</evidence>
<feature type="transmembrane region" description="Helical" evidence="10">
    <location>
        <begin position="109"/>
        <end position="133"/>
    </location>
</feature>
<comment type="function">
    <text evidence="1">Part of the binding-protein-dependent transport system for phosphate; probably responsible for the translocation of the substrate across the membrane.</text>
</comment>
<dbReference type="EMBL" id="CP073720">
    <property type="protein sequence ID" value="UWP79146.1"/>
    <property type="molecule type" value="Genomic_DNA"/>
</dbReference>
<dbReference type="Proteomes" id="UP001059617">
    <property type="component" value="Chromosome"/>
</dbReference>
<accession>A0ABY5VQ11</accession>
<evidence type="ECO:0000256" key="9">
    <source>
        <dbReference type="ARBA" id="ARBA00023136"/>
    </source>
</evidence>
<dbReference type="Gene3D" id="1.10.3720.10">
    <property type="entry name" value="MetI-like"/>
    <property type="match status" value="1"/>
</dbReference>
<sequence length="422" mass="44324">MTAVDDRDTAALPRHAAPEPAGGTTVVAPAGPQVPEARRDVIAGRRTDRLNVLGAVAAAIGFTALLFGQIAPFDGRLGFVVVAVAVFVVLLALLTSLTEDGPAVRDRVAAAVVTGIGLVLLGVLVLVVGFTFWRARDALTHLNFWTTDMRGVAPDAPLDKGGVLHAIAGTLEQMGIALGLTVPLGIACAVFLSEVPGRFSRFVRTLVEAMTALPSIVAGLFVYASLILQFGAPKSGLAAGIALSVMTLPIIIRAADVVLRLVPATLKEASYALGSSQWRTVWHVVLPTARSGLTTAVILGTARGIGETSPVLVTAGFTQWMSLDPRSGPQVSLPLQAFNNVRFPQPEMVTRGFGAAAVLMLLVLVLFVAARIAGGRGPGELSPLQLRRRAVTSALDAQRFARRRAARTAEKTERPEENDHVV</sequence>
<evidence type="ECO:0000313" key="14">
    <source>
        <dbReference type="Proteomes" id="UP001059617"/>
    </source>
</evidence>
<evidence type="ECO:0000256" key="1">
    <source>
        <dbReference type="ARBA" id="ARBA00003510"/>
    </source>
</evidence>
<evidence type="ECO:0000256" key="7">
    <source>
        <dbReference type="ARBA" id="ARBA00022692"/>
    </source>
</evidence>
<evidence type="ECO:0000256" key="3">
    <source>
        <dbReference type="ARBA" id="ARBA00007069"/>
    </source>
</evidence>
<gene>
    <name evidence="13" type="primary">pstA</name>
    <name evidence="13" type="ORF">Dfulv_28715</name>
</gene>
<proteinExistence type="inferred from homology"/>
<dbReference type="SUPFAM" id="SSF161098">
    <property type="entry name" value="MetI-like"/>
    <property type="match status" value="1"/>
</dbReference>
<dbReference type="InterPro" id="IPR005672">
    <property type="entry name" value="Phosphate_PstA"/>
</dbReference>
<evidence type="ECO:0000256" key="5">
    <source>
        <dbReference type="ARBA" id="ARBA00022475"/>
    </source>
</evidence>
<reference evidence="13" key="1">
    <citation type="submission" date="2021-04" db="EMBL/GenBank/DDBJ databases">
        <authorList>
            <person name="Hartkoorn R.C."/>
            <person name="Beaudoing E."/>
            <person name="Hot D."/>
        </authorList>
    </citation>
    <scope>NUCLEOTIDE SEQUENCE</scope>
    <source>
        <strain evidence="13">NRRL B-16292</strain>
    </source>
</reference>
<dbReference type="PROSITE" id="PS50928">
    <property type="entry name" value="ABC_TM1"/>
    <property type="match status" value="1"/>
</dbReference>
<dbReference type="RefSeq" id="WP_259856686.1">
    <property type="nucleotide sequence ID" value="NZ_CP073720.1"/>
</dbReference>
<evidence type="ECO:0000256" key="6">
    <source>
        <dbReference type="ARBA" id="ARBA00022592"/>
    </source>
</evidence>
<evidence type="ECO:0000256" key="8">
    <source>
        <dbReference type="ARBA" id="ARBA00022989"/>
    </source>
</evidence>
<feature type="transmembrane region" description="Helical" evidence="10">
    <location>
        <begin position="205"/>
        <end position="231"/>
    </location>
</feature>
<feature type="transmembrane region" description="Helical" evidence="10">
    <location>
        <begin position="52"/>
        <end position="71"/>
    </location>
</feature>
<feature type="transmembrane region" description="Helical" evidence="10">
    <location>
        <begin position="352"/>
        <end position="373"/>
    </location>
</feature>
<dbReference type="PANTHER" id="PTHR42922">
    <property type="entry name" value="PHOSPHATE TRANSPORT SYSTEM PERMEASE PROTEIN PSTA"/>
    <property type="match status" value="1"/>
</dbReference>
<evidence type="ECO:0000256" key="2">
    <source>
        <dbReference type="ARBA" id="ARBA00004651"/>
    </source>
</evidence>
<evidence type="ECO:0000256" key="11">
    <source>
        <dbReference type="SAM" id="MobiDB-lite"/>
    </source>
</evidence>
<protein>
    <recommendedName>
        <fullName evidence="10">Phosphate transport system permease protein PstA</fullName>
    </recommendedName>
</protein>
<dbReference type="InterPro" id="IPR000515">
    <property type="entry name" value="MetI-like"/>
</dbReference>
<keyword evidence="14" id="KW-1185">Reference proteome</keyword>